<evidence type="ECO:0000313" key="2">
    <source>
        <dbReference type="Proteomes" id="UP000253729"/>
    </source>
</evidence>
<organism evidence="1 2">
    <name type="scientific">Aspergillus welwitschiae</name>
    <dbReference type="NCBI Taxonomy" id="1341132"/>
    <lineage>
        <taxon>Eukaryota</taxon>
        <taxon>Fungi</taxon>
        <taxon>Dikarya</taxon>
        <taxon>Ascomycota</taxon>
        <taxon>Pezizomycotina</taxon>
        <taxon>Eurotiomycetes</taxon>
        <taxon>Eurotiomycetidae</taxon>
        <taxon>Eurotiales</taxon>
        <taxon>Aspergillaceae</taxon>
        <taxon>Aspergillus</taxon>
        <taxon>Aspergillus subgen. Circumdati</taxon>
    </lineage>
</organism>
<dbReference type="AlphaFoldDB" id="A0A3F3PUC1"/>
<dbReference type="EMBL" id="KZ852060">
    <property type="protein sequence ID" value="RDH30550.1"/>
    <property type="molecule type" value="Genomic_DNA"/>
</dbReference>
<protein>
    <submittedName>
        <fullName evidence="1">Uncharacterized protein</fullName>
    </submittedName>
</protein>
<keyword evidence="2" id="KW-1185">Reference proteome</keyword>
<dbReference type="Proteomes" id="UP000253729">
    <property type="component" value="Unassembled WGS sequence"/>
</dbReference>
<sequence length="105" mass="12292">MGEVIMVMCPTLRVSQPAHTLSLPLFRPECCRFCCRRLRYFFPFDQIHLWVPSRWLGRCIHNISRHLHRLALCLKIRAILNNGYQRTILQATTARVGRSVRTASN</sequence>
<dbReference type="RefSeq" id="XP_026623572.1">
    <property type="nucleotide sequence ID" value="XM_026776319.1"/>
</dbReference>
<dbReference type="GeneID" id="38144675"/>
<reference evidence="1 2" key="1">
    <citation type="submission" date="2018-07" db="EMBL/GenBank/DDBJ databases">
        <title>The genomes of Aspergillus section Nigri reveals drivers in fungal speciation.</title>
        <authorList>
            <consortium name="DOE Joint Genome Institute"/>
            <person name="Vesth T.C."/>
            <person name="Nybo J."/>
            <person name="Theobald S."/>
            <person name="Brandl J."/>
            <person name="Frisvad J.C."/>
            <person name="Nielsen K.F."/>
            <person name="Lyhne E.K."/>
            <person name="Kogle M.E."/>
            <person name="Kuo A."/>
            <person name="Riley R."/>
            <person name="Clum A."/>
            <person name="Nolan M."/>
            <person name="Lipzen A."/>
            <person name="Salamov A."/>
            <person name="Henrissat B."/>
            <person name="Wiebenga A."/>
            <person name="De vries R.P."/>
            <person name="Grigoriev I.V."/>
            <person name="Mortensen U.H."/>
            <person name="Andersen M.R."/>
            <person name="Baker S.E."/>
        </authorList>
    </citation>
    <scope>NUCLEOTIDE SEQUENCE [LARGE SCALE GENOMIC DNA]</scope>
    <source>
        <strain evidence="1 2">CBS 139.54b</strain>
    </source>
</reference>
<name>A0A3F3PUC1_9EURO</name>
<evidence type="ECO:0000313" key="1">
    <source>
        <dbReference type="EMBL" id="RDH30550.1"/>
    </source>
</evidence>
<proteinExistence type="predicted"/>
<accession>A0A3F3PUC1</accession>
<gene>
    <name evidence="1" type="ORF">BDQ94DRAFT_68940</name>
</gene>